<dbReference type="PANTHER" id="PTHR46332:SF5">
    <property type="entry name" value="ASPARTATE BETA-HYDROXYLASE DOMAIN CONTAINING 2"/>
    <property type="match status" value="1"/>
</dbReference>
<evidence type="ECO:0000313" key="6">
    <source>
        <dbReference type="EMBL" id="GHA04276.1"/>
    </source>
</evidence>
<keyword evidence="4" id="KW-0472">Membrane</keyword>
<reference evidence="6" key="1">
    <citation type="journal article" date="2014" name="Int. J. Syst. Evol. Microbiol.">
        <title>Complete genome sequence of Corynebacterium casei LMG S-19264T (=DSM 44701T), isolated from a smear-ripened cheese.</title>
        <authorList>
            <consortium name="US DOE Joint Genome Institute (JGI-PGF)"/>
            <person name="Walter F."/>
            <person name="Albersmeier A."/>
            <person name="Kalinowski J."/>
            <person name="Ruckert C."/>
        </authorList>
    </citation>
    <scope>NUCLEOTIDE SEQUENCE</scope>
    <source>
        <strain evidence="6">KCTC 12711</strain>
    </source>
</reference>
<proteinExistence type="inferred from homology"/>
<evidence type="ECO:0000313" key="7">
    <source>
        <dbReference type="Proteomes" id="UP000614811"/>
    </source>
</evidence>
<dbReference type="AlphaFoldDB" id="A0A918VJL7"/>
<dbReference type="PANTHER" id="PTHR46332">
    <property type="entry name" value="ASPARTATE BETA-HYDROXYLASE DOMAIN-CONTAINING PROTEIN 2"/>
    <property type="match status" value="1"/>
</dbReference>
<dbReference type="InterPro" id="IPR027443">
    <property type="entry name" value="IPNS-like_sf"/>
</dbReference>
<dbReference type="Gene3D" id="2.60.120.330">
    <property type="entry name" value="B-lactam Antibiotic, Isopenicillin N Synthase, Chain"/>
    <property type="match status" value="1"/>
</dbReference>
<evidence type="ECO:0000259" key="5">
    <source>
        <dbReference type="Pfam" id="PF05118"/>
    </source>
</evidence>
<evidence type="ECO:0000256" key="1">
    <source>
        <dbReference type="ARBA" id="ARBA00007730"/>
    </source>
</evidence>
<organism evidence="6 7">
    <name type="scientific">Arenicella chitinivorans</name>
    <dbReference type="NCBI Taxonomy" id="1329800"/>
    <lineage>
        <taxon>Bacteria</taxon>
        <taxon>Pseudomonadati</taxon>
        <taxon>Pseudomonadota</taxon>
        <taxon>Gammaproteobacteria</taxon>
        <taxon>Arenicellales</taxon>
        <taxon>Arenicellaceae</taxon>
        <taxon>Arenicella</taxon>
    </lineage>
</organism>
<dbReference type="EMBL" id="BMXA01000002">
    <property type="protein sequence ID" value="GHA04276.1"/>
    <property type="molecule type" value="Genomic_DNA"/>
</dbReference>
<comment type="similarity">
    <text evidence="1">Belongs to the aspartyl/asparaginyl beta-hydroxylase family.</text>
</comment>
<keyword evidence="3" id="KW-0560">Oxidoreductase</keyword>
<protein>
    <submittedName>
        <fullName evidence="6">LPS biosynthetic protein LpxO</fullName>
    </submittedName>
</protein>
<accession>A0A918VJL7</accession>
<feature type="transmembrane region" description="Helical" evidence="4">
    <location>
        <begin position="20"/>
        <end position="40"/>
    </location>
</feature>
<dbReference type="Pfam" id="PF05118">
    <property type="entry name" value="Asp_Arg_Hydrox"/>
    <property type="match status" value="1"/>
</dbReference>
<evidence type="ECO:0000256" key="2">
    <source>
        <dbReference type="ARBA" id="ARBA00022964"/>
    </source>
</evidence>
<dbReference type="SUPFAM" id="SSF51197">
    <property type="entry name" value="Clavaminate synthase-like"/>
    <property type="match status" value="1"/>
</dbReference>
<keyword evidence="4" id="KW-0812">Transmembrane</keyword>
<dbReference type="InterPro" id="IPR007803">
    <property type="entry name" value="Asp/Arg/Pro-Hydrxlase"/>
</dbReference>
<keyword evidence="2" id="KW-0223">Dioxygenase</keyword>
<comment type="caution">
    <text evidence="6">The sequence shown here is derived from an EMBL/GenBank/DDBJ whole genome shotgun (WGS) entry which is preliminary data.</text>
</comment>
<feature type="domain" description="Aspartyl/asparaginy/proline hydroxylase" evidence="5">
    <location>
        <begin position="93"/>
        <end position="252"/>
    </location>
</feature>
<gene>
    <name evidence="6" type="primary">lpxO1</name>
    <name evidence="6" type="ORF">GCM10008090_12000</name>
</gene>
<dbReference type="GO" id="GO:0051213">
    <property type="term" value="F:dioxygenase activity"/>
    <property type="evidence" value="ECO:0007669"/>
    <property type="project" value="UniProtKB-KW"/>
</dbReference>
<dbReference type="Proteomes" id="UP000614811">
    <property type="component" value="Unassembled WGS sequence"/>
</dbReference>
<reference evidence="6" key="2">
    <citation type="submission" date="2020-09" db="EMBL/GenBank/DDBJ databases">
        <authorList>
            <person name="Sun Q."/>
            <person name="Kim S."/>
        </authorList>
    </citation>
    <scope>NUCLEOTIDE SEQUENCE</scope>
    <source>
        <strain evidence="6">KCTC 12711</strain>
    </source>
</reference>
<dbReference type="InterPro" id="IPR051821">
    <property type="entry name" value="Asp/Asn_beta-hydroxylase"/>
</dbReference>
<dbReference type="RefSeq" id="WP_189399136.1">
    <property type="nucleotide sequence ID" value="NZ_BMXA01000002.1"/>
</dbReference>
<evidence type="ECO:0000256" key="3">
    <source>
        <dbReference type="ARBA" id="ARBA00023002"/>
    </source>
</evidence>
<keyword evidence="7" id="KW-1185">Reference proteome</keyword>
<feature type="transmembrane region" description="Helical" evidence="4">
    <location>
        <begin position="319"/>
        <end position="338"/>
    </location>
</feature>
<keyword evidence="4" id="KW-1133">Transmembrane helix</keyword>
<name>A0A918VJL7_9GAMM</name>
<sequence>MSYILLQLTSVDYISGIDMSIAIMIFLALFVAGSLTYAYAYRGQARWSGFGEYVRKGWPLFTPFNCLLYLFTKPRARPAIMDMAKFPELKALQENWEVIRNEAIELMAVGGFDQISNKDSASYYDIGFRTFYKYGWTKFYLNWYGYTHESAKRTCPKTLEILSQIPEVNGAMFSVLPPGGQLTRHLDPVACSLRYHLGLDTPNDDRCYISIDDTPYSWRDGEPLLFDVTFLHFAHNDADKPRLILMCDVDRPMSWLGHILNWPYKLLMKATVVPNTDEDKRGFANRTFSTLVPLLEKGKRLKETNLPAYKALKYTVNGTLMLIVAALVWLVVEFFIWLI</sequence>
<evidence type="ECO:0000256" key="4">
    <source>
        <dbReference type="SAM" id="Phobius"/>
    </source>
</evidence>